<evidence type="ECO:0000313" key="1">
    <source>
        <dbReference type="EMBL" id="MBX35853.1"/>
    </source>
</evidence>
<dbReference type="AlphaFoldDB" id="A0A2P2N053"/>
<dbReference type="EMBL" id="GGEC01055369">
    <property type="protein sequence ID" value="MBX35853.1"/>
    <property type="molecule type" value="Transcribed_RNA"/>
</dbReference>
<reference evidence="1" key="1">
    <citation type="submission" date="2018-02" db="EMBL/GenBank/DDBJ databases">
        <title>Rhizophora mucronata_Transcriptome.</title>
        <authorList>
            <person name="Meera S.P."/>
            <person name="Sreeshan A."/>
            <person name="Augustine A."/>
        </authorList>
    </citation>
    <scope>NUCLEOTIDE SEQUENCE</scope>
    <source>
        <tissue evidence="1">Leaf</tissue>
    </source>
</reference>
<proteinExistence type="predicted"/>
<sequence length="47" mass="5518">MTDLSFLIVDYRGGVQTSKLRERNIRSKRIISTELHVSMRSWLEAHS</sequence>
<organism evidence="1">
    <name type="scientific">Rhizophora mucronata</name>
    <name type="common">Asiatic mangrove</name>
    <dbReference type="NCBI Taxonomy" id="61149"/>
    <lineage>
        <taxon>Eukaryota</taxon>
        <taxon>Viridiplantae</taxon>
        <taxon>Streptophyta</taxon>
        <taxon>Embryophyta</taxon>
        <taxon>Tracheophyta</taxon>
        <taxon>Spermatophyta</taxon>
        <taxon>Magnoliopsida</taxon>
        <taxon>eudicotyledons</taxon>
        <taxon>Gunneridae</taxon>
        <taxon>Pentapetalae</taxon>
        <taxon>rosids</taxon>
        <taxon>fabids</taxon>
        <taxon>Malpighiales</taxon>
        <taxon>Rhizophoraceae</taxon>
        <taxon>Rhizophora</taxon>
    </lineage>
</organism>
<accession>A0A2P2N053</accession>
<protein>
    <submittedName>
        <fullName evidence="1">Uncharacterized protein</fullName>
    </submittedName>
</protein>
<name>A0A2P2N053_RHIMU</name>